<dbReference type="GO" id="GO:0016887">
    <property type="term" value="F:ATP hydrolysis activity"/>
    <property type="evidence" value="ECO:0007669"/>
    <property type="project" value="TreeGrafter"/>
</dbReference>
<name>A0A170PRX7_9ZZZZ</name>
<dbReference type="PROSITE" id="PS00662">
    <property type="entry name" value="T2SP_E"/>
    <property type="match status" value="1"/>
</dbReference>
<evidence type="ECO:0000259" key="3">
    <source>
        <dbReference type="PROSITE" id="PS00662"/>
    </source>
</evidence>
<dbReference type="Gene3D" id="3.30.300.160">
    <property type="entry name" value="Type II secretion system, protein E, N-terminal domain"/>
    <property type="match status" value="1"/>
</dbReference>
<gene>
    <name evidence="4" type="ORF">MGWOODY_XGa71</name>
</gene>
<dbReference type="PANTHER" id="PTHR30258:SF1">
    <property type="entry name" value="PROTEIN TRANSPORT PROTEIN HOFB HOMOLOG"/>
    <property type="match status" value="1"/>
</dbReference>
<dbReference type="InterPro" id="IPR007831">
    <property type="entry name" value="T2SS_GspE_N"/>
</dbReference>
<dbReference type="GO" id="GO:0005886">
    <property type="term" value="C:plasma membrane"/>
    <property type="evidence" value="ECO:0007669"/>
    <property type="project" value="TreeGrafter"/>
</dbReference>
<dbReference type="Gene3D" id="3.40.50.300">
    <property type="entry name" value="P-loop containing nucleotide triphosphate hydrolases"/>
    <property type="match status" value="1"/>
</dbReference>
<sequence length="581" mass="64480">MSQVTRGATETQDVRQLRRRLRLGEVLVSEGLTSEAEIHVALSQQKKQKGKRLGEVLVELGMVDESAIARVLANRLGLPFIDLDSTDIESDALAEIPARVIREQQVFPIRADIETLTVAMGDPLSSEAIDAVRFTCKKRVVEVVATPTQLKTYIADRLSTQESSEDFETYLRSLGGSGADGDAEDDDDVIKLVNRFIVDAVRDRASDIHIEPYGEKQDLTVRFRVDGQLRNYRRIPSEYRERIVARMKIMARLNIAERRLPQDGKIRFKLGEREIELRMVTLPTAGENEDVVLRILAGFGALPLSEMGLSPENLQAVEALVRRPYGLMLAVGPTGSGKTTTLHSMLAQINDVKKKIWTVEDPVEITQPGLRQLQVQPQIGLTFASAMRSFLRADPDVIMVGEMRDEETAHMGIEASLTGHMVLSTLHTNTAPETVTRLIDMGMEPFSFSDALLGILSQRLARQLCGKCKVQYDATPDETDEFSRYIGADAVERATTGGVFKLWRADGCVECEKTGYRGRLALHELLVNNDEIRAAIQRKATTGEIRDLAQQAGMQTLLQDGVAKCLQGHTDLKQVLAVCSR</sequence>
<dbReference type="InterPro" id="IPR037257">
    <property type="entry name" value="T2SS_E_N_sf"/>
</dbReference>
<keyword evidence="2" id="KW-0067">ATP-binding</keyword>
<dbReference type="AlphaFoldDB" id="A0A170PRX7"/>
<accession>A0A170PRX7</accession>
<keyword evidence="1" id="KW-0547">Nucleotide-binding</keyword>
<dbReference type="InterPro" id="IPR027417">
    <property type="entry name" value="P-loop_NTPase"/>
</dbReference>
<dbReference type="GO" id="GO:0005524">
    <property type="term" value="F:ATP binding"/>
    <property type="evidence" value="ECO:0007669"/>
    <property type="project" value="UniProtKB-KW"/>
</dbReference>
<evidence type="ECO:0000256" key="1">
    <source>
        <dbReference type="ARBA" id="ARBA00022741"/>
    </source>
</evidence>
<dbReference type="Gene3D" id="3.30.450.90">
    <property type="match status" value="1"/>
</dbReference>
<evidence type="ECO:0000256" key="2">
    <source>
        <dbReference type="ARBA" id="ARBA00022840"/>
    </source>
</evidence>
<reference evidence="4" key="1">
    <citation type="submission" date="2015-10" db="EMBL/GenBank/DDBJ databases">
        <authorList>
            <person name="Gilbert D.G."/>
        </authorList>
    </citation>
    <scope>NUCLEOTIDE SEQUENCE</scope>
</reference>
<dbReference type="Pfam" id="PF05157">
    <property type="entry name" value="MshEN"/>
    <property type="match status" value="1"/>
</dbReference>
<dbReference type="SUPFAM" id="SSF52540">
    <property type="entry name" value="P-loop containing nucleoside triphosphate hydrolases"/>
    <property type="match status" value="1"/>
</dbReference>
<dbReference type="Pfam" id="PF00437">
    <property type="entry name" value="T2SSE"/>
    <property type="match status" value="1"/>
</dbReference>
<dbReference type="SUPFAM" id="SSF160246">
    <property type="entry name" value="EspE N-terminal domain-like"/>
    <property type="match status" value="1"/>
</dbReference>
<protein>
    <submittedName>
        <fullName evidence="4">Type II secretory pathway, ATPase PulE/Tfp pilus assembly pathway, ATPase PilB</fullName>
    </submittedName>
</protein>
<dbReference type="FunFam" id="3.40.50.300:FF:000398">
    <property type="entry name" value="Type IV pilus assembly ATPase PilB"/>
    <property type="match status" value="1"/>
</dbReference>
<dbReference type="InterPro" id="IPR001482">
    <property type="entry name" value="T2SS/T4SS_dom"/>
</dbReference>
<evidence type="ECO:0000313" key="4">
    <source>
        <dbReference type="EMBL" id="CUS54042.1"/>
    </source>
</evidence>
<proteinExistence type="predicted"/>
<dbReference type="PANTHER" id="PTHR30258">
    <property type="entry name" value="TYPE II SECRETION SYSTEM PROTEIN GSPE-RELATED"/>
    <property type="match status" value="1"/>
</dbReference>
<dbReference type="CDD" id="cd01129">
    <property type="entry name" value="PulE-GspE-like"/>
    <property type="match status" value="1"/>
</dbReference>
<organism evidence="4">
    <name type="scientific">hydrothermal vent metagenome</name>
    <dbReference type="NCBI Taxonomy" id="652676"/>
    <lineage>
        <taxon>unclassified sequences</taxon>
        <taxon>metagenomes</taxon>
        <taxon>ecological metagenomes</taxon>
    </lineage>
</organism>
<dbReference type="EMBL" id="CZRL01000099">
    <property type="protein sequence ID" value="CUS54042.1"/>
    <property type="molecule type" value="Genomic_DNA"/>
</dbReference>
<feature type="domain" description="Bacterial type II secretion system protein E" evidence="3">
    <location>
        <begin position="391"/>
        <end position="405"/>
    </location>
</feature>